<dbReference type="HOGENOM" id="CLU_2370312_0_0_7"/>
<keyword evidence="1" id="KW-0812">Transmembrane</keyword>
<name>J9U408_SYNC1</name>
<reference evidence="2 3" key="2">
    <citation type="journal article" date="2012" name="BMC Genomics">
        <title>The genome of Pelobacter carbinolicus reveals surprising metabolic capabilities and physiological features.</title>
        <authorList>
            <person name="Aklujkar M."/>
            <person name="Haveman S.A."/>
            <person name="Didonato R.Jr."/>
            <person name="Chertkov O."/>
            <person name="Han C.S."/>
            <person name="Land M.L."/>
            <person name="Brown P."/>
            <person name="Lovley D.R."/>
        </authorList>
    </citation>
    <scope>NUCLEOTIDE SEQUENCE [LARGE SCALE GENOMIC DNA]</scope>
    <source>
        <strain evidence="3">DSM 2380 / NBRC 103641 / GraBd1</strain>
    </source>
</reference>
<gene>
    <name evidence="2" type="ordered locus">Pcar_3457</name>
</gene>
<keyword evidence="3" id="KW-1185">Reference proteome</keyword>
<accession>J9U408</accession>
<reference evidence="3" key="1">
    <citation type="submission" date="2005-10" db="EMBL/GenBank/DDBJ databases">
        <title>Complete sequence of Pelobacter carbinolicus DSM 2380.</title>
        <authorList>
            <person name="Copeland A."/>
            <person name="Lucas S."/>
            <person name="Lapidus A."/>
            <person name="Barry K."/>
            <person name="Detter J.C."/>
            <person name="Glavina T."/>
            <person name="Hammon N."/>
            <person name="Israni S."/>
            <person name="Pitluck S."/>
            <person name="Chertkov O."/>
            <person name="Schmutz J."/>
            <person name="Larimer F."/>
            <person name="Land M."/>
            <person name="Kyrpides N."/>
            <person name="Ivanova N."/>
            <person name="Richardson P."/>
        </authorList>
    </citation>
    <scope>NUCLEOTIDE SEQUENCE [LARGE SCALE GENOMIC DNA]</scope>
    <source>
        <strain evidence="3">DSM 2380 / NBRC 103641 / GraBd1</strain>
    </source>
</reference>
<dbReference type="EMBL" id="CP000142">
    <property type="protein sequence ID" value="AFR67608.1"/>
    <property type="molecule type" value="Genomic_DNA"/>
</dbReference>
<evidence type="ECO:0000313" key="2">
    <source>
        <dbReference type="EMBL" id="AFR67608.1"/>
    </source>
</evidence>
<sequence length="95" mass="11079">MSVVQNTIKRYVKLVTSLIVYVGILPLSNCFFTNLINKRAALVHLCSRKNLPYQYPINHLNMSFRSQFTLRQTKSPTERPGFFKWWGSGNRIIIC</sequence>
<dbReference type="Proteomes" id="UP000002534">
    <property type="component" value="Chromosome"/>
</dbReference>
<keyword evidence="1" id="KW-0472">Membrane</keyword>
<keyword evidence="1" id="KW-1133">Transmembrane helix</keyword>
<dbReference type="AlphaFoldDB" id="J9U408"/>
<dbReference type="KEGG" id="pca:Pcar_3457"/>
<feature type="transmembrane region" description="Helical" evidence="1">
    <location>
        <begin position="12"/>
        <end position="32"/>
    </location>
</feature>
<proteinExistence type="predicted"/>
<organism evidence="2 3">
    <name type="scientific">Syntrophotalea carbinolica (strain DSM 2380 / NBRC 103641 / GraBd1)</name>
    <name type="common">Pelobacter carbinolicus</name>
    <dbReference type="NCBI Taxonomy" id="338963"/>
    <lineage>
        <taxon>Bacteria</taxon>
        <taxon>Pseudomonadati</taxon>
        <taxon>Thermodesulfobacteriota</taxon>
        <taxon>Desulfuromonadia</taxon>
        <taxon>Desulfuromonadales</taxon>
        <taxon>Syntrophotaleaceae</taxon>
        <taxon>Syntrophotalea</taxon>
    </lineage>
</organism>
<evidence type="ECO:0000256" key="1">
    <source>
        <dbReference type="SAM" id="Phobius"/>
    </source>
</evidence>
<protein>
    <submittedName>
        <fullName evidence="2">Uncharacterized protein</fullName>
    </submittedName>
</protein>
<evidence type="ECO:0000313" key="3">
    <source>
        <dbReference type="Proteomes" id="UP000002534"/>
    </source>
</evidence>